<reference evidence="6 7" key="1">
    <citation type="submission" date="2024-03" db="EMBL/GenBank/DDBJ databases">
        <authorList>
            <person name="Gkanogiannis A."/>
            <person name="Becerra Lopez-Lavalle L."/>
        </authorList>
    </citation>
    <scope>NUCLEOTIDE SEQUENCE [LARGE SCALE GENOMIC DNA]</scope>
</reference>
<dbReference type="SUPFAM" id="SSF53335">
    <property type="entry name" value="S-adenosyl-L-methionine-dependent methyltransferases"/>
    <property type="match status" value="1"/>
</dbReference>
<dbReference type="PROSITE" id="PS51683">
    <property type="entry name" value="SAM_OMT_II"/>
    <property type="match status" value="1"/>
</dbReference>
<organism evidence="6 7">
    <name type="scientific">Citrullus colocynthis</name>
    <name type="common">colocynth</name>
    <dbReference type="NCBI Taxonomy" id="252529"/>
    <lineage>
        <taxon>Eukaryota</taxon>
        <taxon>Viridiplantae</taxon>
        <taxon>Streptophyta</taxon>
        <taxon>Embryophyta</taxon>
        <taxon>Tracheophyta</taxon>
        <taxon>Spermatophyta</taxon>
        <taxon>Magnoliopsida</taxon>
        <taxon>eudicotyledons</taxon>
        <taxon>Gunneridae</taxon>
        <taxon>Pentapetalae</taxon>
        <taxon>rosids</taxon>
        <taxon>fabids</taxon>
        <taxon>Cucurbitales</taxon>
        <taxon>Cucurbitaceae</taxon>
        <taxon>Benincaseae</taxon>
        <taxon>Citrullus</taxon>
    </lineage>
</organism>
<dbReference type="InterPro" id="IPR029063">
    <property type="entry name" value="SAM-dependent_MTases_sf"/>
</dbReference>
<accession>A0ABP0YVK5</accession>
<dbReference type="InterPro" id="IPR001077">
    <property type="entry name" value="COMT_C"/>
</dbReference>
<evidence type="ECO:0000256" key="3">
    <source>
        <dbReference type="ARBA" id="ARBA00022691"/>
    </source>
</evidence>
<dbReference type="Proteomes" id="UP001642487">
    <property type="component" value="Chromosome 5"/>
</dbReference>
<keyword evidence="1" id="KW-0489">Methyltransferase</keyword>
<evidence type="ECO:0008006" key="8">
    <source>
        <dbReference type="Google" id="ProtNLM"/>
    </source>
</evidence>
<dbReference type="InterPro" id="IPR012967">
    <property type="entry name" value="COMT_dimerisation"/>
</dbReference>
<evidence type="ECO:0000313" key="7">
    <source>
        <dbReference type="Proteomes" id="UP001642487"/>
    </source>
</evidence>
<dbReference type="InterPro" id="IPR016461">
    <property type="entry name" value="COMT-like"/>
</dbReference>
<dbReference type="InterPro" id="IPR036390">
    <property type="entry name" value="WH_DNA-bd_sf"/>
</dbReference>
<dbReference type="EMBL" id="OZ021739">
    <property type="protein sequence ID" value="CAK9322462.1"/>
    <property type="molecule type" value="Genomic_DNA"/>
</dbReference>
<evidence type="ECO:0000256" key="2">
    <source>
        <dbReference type="ARBA" id="ARBA00022679"/>
    </source>
</evidence>
<feature type="domain" description="O-methyltransferase dimerisation" evidence="5">
    <location>
        <begin position="15"/>
        <end position="97"/>
    </location>
</feature>
<evidence type="ECO:0000259" key="4">
    <source>
        <dbReference type="Pfam" id="PF00891"/>
    </source>
</evidence>
<sequence>MGENIELLQAQAHIWKYAFKYINSMCLKCIVELGIPDIIHNHGQPMSLSQLVEALHIKPSKAQCLNRLMRLLLHSGFFAQTQSGFFSLTPPSKLLLTQNHKTIFDIKPVLILTLSPLMMAPWQTMSNWLCSQDDDQQDHRYSTAFEMANGKSIWDYVIQEEESCGFGKLFHQTLVCDSQLIGKVVTSECGEMFEGLTSLVDVGGGVGAMAKAIVEAFPHITCIVLDLPQVVANQKPQQPIQNLNFIGGDMFVKIPPANAALLKSILHDWNDEECIQILKNCKDAIPSRAEGGKVIIIEMVLDEKERDKESIETQLCCDVLMMTAFNGRERNEKEWKSLFLAAGFSDYNIIPILGLRSLIEVYPY</sequence>
<evidence type="ECO:0000313" key="6">
    <source>
        <dbReference type="EMBL" id="CAK9322462.1"/>
    </source>
</evidence>
<gene>
    <name evidence="6" type="ORF">CITCOLO1_LOCUS14610</name>
</gene>
<keyword evidence="3" id="KW-0949">S-adenosyl-L-methionine</keyword>
<feature type="domain" description="O-methyltransferase C-terminal" evidence="4">
    <location>
        <begin position="137"/>
        <end position="345"/>
    </location>
</feature>
<protein>
    <recommendedName>
        <fullName evidence="8">Trans-resveratrol di-O-methyltransferase-like</fullName>
    </recommendedName>
</protein>
<name>A0ABP0YVK5_9ROSI</name>
<dbReference type="PANTHER" id="PTHR11746">
    <property type="entry name" value="O-METHYLTRANSFERASE"/>
    <property type="match status" value="1"/>
</dbReference>
<evidence type="ECO:0000259" key="5">
    <source>
        <dbReference type="Pfam" id="PF08100"/>
    </source>
</evidence>
<dbReference type="Pfam" id="PF08100">
    <property type="entry name" value="Dimerisation"/>
    <property type="match status" value="1"/>
</dbReference>
<dbReference type="Pfam" id="PF00891">
    <property type="entry name" value="Methyltransf_2"/>
    <property type="match status" value="1"/>
</dbReference>
<dbReference type="Gene3D" id="1.10.10.10">
    <property type="entry name" value="Winged helix-like DNA-binding domain superfamily/Winged helix DNA-binding domain"/>
    <property type="match status" value="1"/>
</dbReference>
<dbReference type="Gene3D" id="3.40.50.150">
    <property type="entry name" value="Vaccinia Virus protein VP39"/>
    <property type="match status" value="1"/>
</dbReference>
<dbReference type="SUPFAM" id="SSF46785">
    <property type="entry name" value="Winged helix' DNA-binding domain"/>
    <property type="match status" value="1"/>
</dbReference>
<dbReference type="PIRSF" id="PIRSF005739">
    <property type="entry name" value="O-mtase"/>
    <property type="match status" value="1"/>
</dbReference>
<keyword evidence="2" id="KW-0808">Transferase</keyword>
<keyword evidence="7" id="KW-1185">Reference proteome</keyword>
<evidence type="ECO:0000256" key="1">
    <source>
        <dbReference type="ARBA" id="ARBA00022603"/>
    </source>
</evidence>
<proteinExistence type="predicted"/>
<dbReference type="InterPro" id="IPR036388">
    <property type="entry name" value="WH-like_DNA-bd_sf"/>
</dbReference>